<dbReference type="AlphaFoldDB" id="A0AAV7QWP2"/>
<organism evidence="1 2">
    <name type="scientific">Pleurodeles waltl</name>
    <name type="common">Iberian ribbed newt</name>
    <dbReference type="NCBI Taxonomy" id="8319"/>
    <lineage>
        <taxon>Eukaryota</taxon>
        <taxon>Metazoa</taxon>
        <taxon>Chordata</taxon>
        <taxon>Craniata</taxon>
        <taxon>Vertebrata</taxon>
        <taxon>Euteleostomi</taxon>
        <taxon>Amphibia</taxon>
        <taxon>Batrachia</taxon>
        <taxon>Caudata</taxon>
        <taxon>Salamandroidea</taxon>
        <taxon>Salamandridae</taxon>
        <taxon>Pleurodelinae</taxon>
        <taxon>Pleurodeles</taxon>
    </lineage>
</organism>
<dbReference type="EMBL" id="JANPWB010000010">
    <property type="protein sequence ID" value="KAJ1144957.1"/>
    <property type="molecule type" value="Genomic_DNA"/>
</dbReference>
<name>A0AAV7QWP2_PLEWA</name>
<gene>
    <name evidence="1" type="ORF">NDU88_011249</name>
</gene>
<comment type="caution">
    <text evidence="1">The sequence shown here is derived from an EMBL/GenBank/DDBJ whole genome shotgun (WGS) entry which is preliminary data.</text>
</comment>
<accession>A0AAV7QWP2</accession>
<dbReference type="Proteomes" id="UP001066276">
    <property type="component" value="Chromosome 6"/>
</dbReference>
<keyword evidence="2" id="KW-1185">Reference proteome</keyword>
<protein>
    <submittedName>
        <fullName evidence="1">Uncharacterized protein</fullName>
    </submittedName>
</protein>
<sequence>MNTGAVLSTREQRSALLPGKQASVVARRRRVRVGRRLRRLRSSSRARSRSETVAIYLHKINTFDLTALSSLTSFGDEDRGLQAQRAHAAVQERLQTTPSCSVLFVGSRIDVYLVLLKPPQTFPGTLGKAYHSTSGECTREQRSALLPREQTSMVARRRRVRDGRRLRRLRVEQPCPVAFGDRGFILT</sequence>
<evidence type="ECO:0000313" key="2">
    <source>
        <dbReference type="Proteomes" id="UP001066276"/>
    </source>
</evidence>
<evidence type="ECO:0000313" key="1">
    <source>
        <dbReference type="EMBL" id="KAJ1144957.1"/>
    </source>
</evidence>
<reference evidence="1" key="1">
    <citation type="journal article" date="2022" name="bioRxiv">
        <title>Sequencing and chromosome-scale assembly of the giantPleurodeles waltlgenome.</title>
        <authorList>
            <person name="Brown T."/>
            <person name="Elewa A."/>
            <person name="Iarovenko S."/>
            <person name="Subramanian E."/>
            <person name="Araus A.J."/>
            <person name="Petzold A."/>
            <person name="Susuki M."/>
            <person name="Suzuki K.-i.T."/>
            <person name="Hayashi T."/>
            <person name="Toyoda A."/>
            <person name="Oliveira C."/>
            <person name="Osipova E."/>
            <person name="Leigh N.D."/>
            <person name="Simon A."/>
            <person name="Yun M.H."/>
        </authorList>
    </citation>
    <scope>NUCLEOTIDE SEQUENCE</scope>
    <source>
        <strain evidence="1">20211129_DDA</strain>
        <tissue evidence="1">Liver</tissue>
    </source>
</reference>
<proteinExistence type="predicted"/>